<dbReference type="Gene3D" id="3.10.310.10">
    <property type="entry name" value="Diaminopimelate Epimerase, Chain A, domain 1"/>
    <property type="match status" value="2"/>
</dbReference>
<dbReference type="InterPro" id="IPR003719">
    <property type="entry name" value="Phenazine_PhzF-like"/>
</dbReference>
<dbReference type="PANTHER" id="PTHR13774">
    <property type="entry name" value="PHENAZINE BIOSYNTHESIS PROTEIN"/>
    <property type="match status" value="1"/>
</dbReference>
<dbReference type="STRING" id="487685.SAMN04488696_1289"/>
<dbReference type="NCBIfam" id="TIGR00654">
    <property type="entry name" value="PhzF_family"/>
    <property type="match status" value="1"/>
</dbReference>
<dbReference type="AlphaFoldDB" id="A0A1I4R0V6"/>
<comment type="similarity">
    <text evidence="1">Belongs to the PhzF family.</text>
</comment>
<dbReference type="RefSeq" id="WP_091934938.1">
    <property type="nucleotide sequence ID" value="NZ_FOUJ01000002.1"/>
</dbReference>
<keyword evidence="2" id="KW-0413">Isomerase</keyword>
<evidence type="ECO:0000256" key="2">
    <source>
        <dbReference type="ARBA" id="ARBA00023235"/>
    </source>
</evidence>
<dbReference type="Pfam" id="PF02567">
    <property type="entry name" value="PhzC-PhzF"/>
    <property type="match status" value="1"/>
</dbReference>
<organism evidence="3 4">
    <name type="scientific">Methanolobus profundi</name>
    <dbReference type="NCBI Taxonomy" id="487685"/>
    <lineage>
        <taxon>Archaea</taxon>
        <taxon>Methanobacteriati</taxon>
        <taxon>Methanobacteriota</taxon>
        <taxon>Stenosarchaea group</taxon>
        <taxon>Methanomicrobia</taxon>
        <taxon>Methanosarcinales</taxon>
        <taxon>Methanosarcinaceae</taxon>
        <taxon>Methanolobus</taxon>
    </lineage>
</organism>
<sequence>MTVIWQVDAFTDRPFSGNPAGVCLLEEEADEEWMQNVAKEMNLSETAFLYPEEGAYRLRWFAPDSEVDLCGHATLASAHILWEKGYAEKEDIIEFHTKSGTLTASLKDEWIELDLPLLDEEETEIPEGLVEALGVKPLYVGKNAFDYIVEISSEEQLILIEPDLTKLATITARGISVTARSASEEYDFVSRLFAPAIGIPEDPVTGSAHCCLGPYWEKKLNKSSFTAYQASERGGTLKVQVKGDRVLISGKAVTVIEGLILV</sequence>
<dbReference type="OrthoDB" id="105902at2157"/>
<reference evidence="4" key="1">
    <citation type="submission" date="2016-10" db="EMBL/GenBank/DDBJ databases">
        <authorList>
            <person name="Varghese N."/>
            <person name="Submissions S."/>
        </authorList>
    </citation>
    <scope>NUCLEOTIDE SEQUENCE [LARGE SCALE GENOMIC DNA]</scope>
    <source>
        <strain evidence="4">Mob M</strain>
    </source>
</reference>
<dbReference type="SUPFAM" id="SSF54506">
    <property type="entry name" value="Diaminopimelate epimerase-like"/>
    <property type="match status" value="1"/>
</dbReference>
<dbReference type="PIRSF" id="PIRSF016184">
    <property type="entry name" value="PhzC_PhzF"/>
    <property type="match status" value="1"/>
</dbReference>
<name>A0A1I4R0V6_9EURY</name>
<evidence type="ECO:0000256" key="1">
    <source>
        <dbReference type="ARBA" id="ARBA00008270"/>
    </source>
</evidence>
<proteinExistence type="inferred from homology"/>
<dbReference type="Proteomes" id="UP000198535">
    <property type="component" value="Unassembled WGS sequence"/>
</dbReference>
<dbReference type="GO" id="GO:0005737">
    <property type="term" value="C:cytoplasm"/>
    <property type="evidence" value="ECO:0007669"/>
    <property type="project" value="TreeGrafter"/>
</dbReference>
<dbReference type="EMBL" id="FOUJ01000002">
    <property type="protein sequence ID" value="SFM45580.1"/>
    <property type="molecule type" value="Genomic_DNA"/>
</dbReference>
<evidence type="ECO:0000313" key="4">
    <source>
        <dbReference type="Proteomes" id="UP000198535"/>
    </source>
</evidence>
<protein>
    <submittedName>
        <fullName evidence="3">Phenazine biosynthesis protein PhzF family</fullName>
    </submittedName>
</protein>
<dbReference type="GO" id="GO:0016853">
    <property type="term" value="F:isomerase activity"/>
    <property type="evidence" value="ECO:0007669"/>
    <property type="project" value="UniProtKB-KW"/>
</dbReference>
<evidence type="ECO:0000313" key="3">
    <source>
        <dbReference type="EMBL" id="SFM45580.1"/>
    </source>
</evidence>
<dbReference type="PANTHER" id="PTHR13774:SF17">
    <property type="entry name" value="PHENAZINE BIOSYNTHESIS-LIKE DOMAIN-CONTAINING PROTEIN"/>
    <property type="match status" value="1"/>
</dbReference>
<accession>A0A1I4R0V6</accession>
<gene>
    <name evidence="3" type="ORF">SAMN04488696_1289</name>
</gene>
<keyword evidence="4" id="KW-1185">Reference proteome</keyword>